<dbReference type="Gene3D" id="1.20.120.160">
    <property type="entry name" value="HPT domain"/>
    <property type="match status" value="1"/>
</dbReference>
<keyword evidence="6" id="KW-1185">Reference proteome</keyword>
<dbReference type="EMBL" id="CCJX01000166">
    <property type="protein sequence ID" value="CDT67990.1"/>
    <property type="molecule type" value="Genomic_DNA"/>
</dbReference>
<evidence type="ECO:0000259" key="3">
    <source>
        <dbReference type="PROSITE" id="PS50894"/>
    </source>
</evidence>
<protein>
    <recommendedName>
        <fullName evidence="3">HPt domain-containing protein</fullName>
    </recommendedName>
</protein>
<comment type="caution">
    <text evidence="4">The sequence shown here is derived from an EMBL/GenBank/DDBJ whole genome shotgun (WGS) entry which is preliminary data.</text>
</comment>
<gene>
    <name evidence="5" type="ORF">VCR4J5_780180</name>
    <name evidence="4" type="ORF">VCR5J5_240300</name>
</gene>
<reference evidence="7" key="2">
    <citation type="submission" date="2014-06" db="EMBL/GenBank/DDBJ databases">
        <authorList>
            <person name="Le Roux Frederique"/>
        </authorList>
    </citation>
    <scope>NUCLEOTIDE SEQUENCE [LARGE SCALE GENOMIC DNA]</scope>
    <source>
        <strain evidence="7">J5-5</strain>
    </source>
</reference>
<name>A0A822MUB2_9VIBR</name>
<evidence type="ECO:0000256" key="1">
    <source>
        <dbReference type="ARBA" id="ARBA00023012"/>
    </source>
</evidence>
<dbReference type="InterPro" id="IPR008207">
    <property type="entry name" value="Sig_transdc_His_kin_Hpt_dom"/>
</dbReference>
<sequence>MQPTGVHMLDFDALNAYLDNDREVIYAVLSTYQEDHGNSLQEIEELVQQQDWGKLHFTVHTLKGILASFGEETATVALERVEQNTLNKLAPQADDLSVIYSEMKIINQQIDEVLSTY</sequence>
<evidence type="ECO:0000313" key="5">
    <source>
        <dbReference type="EMBL" id="CDT67990.1"/>
    </source>
</evidence>
<dbReference type="Proteomes" id="UP000049077">
    <property type="component" value="Unassembled WGS sequence"/>
</dbReference>
<feature type="modified residue" description="Phosphohistidine" evidence="2">
    <location>
        <position position="60"/>
    </location>
</feature>
<accession>A0A822MUB2</accession>
<dbReference type="GO" id="GO:0000160">
    <property type="term" value="P:phosphorelay signal transduction system"/>
    <property type="evidence" value="ECO:0007669"/>
    <property type="project" value="UniProtKB-KW"/>
</dbReference>
<evidence type="ECO:0000313" key="6">
    <source>
        <dbReference type="Proteomes" id="UP000049077"/>
    </source>
</evidence>
<evidence type="ECO:0000256" key="2">
    <source>
        <dbReference type="PROSITE-ProRule" id="PRU00110"/>
    </source>
</evidence>
<dbReference type="PROSITE" id="PS50894">
    <property type="entry name" value="HPT"/>
    <property type="match status" value="1"/>
</dbReference>
<dbReference type="Proteomes" id="UP000049495">
    <property type="component" value="Unassembled WGS sequence"/>
</dbReference>
<keyword evidence="1" id="KW-0902">Two-component regulatory system</keyword>
<dbReference type="SUPFAM" id="SSF47226">
    <property type="entry name" value="Histidine-containing phosphotransfer domain, HPT domain"/>
    <property type="match status" value="1"/>
</dbReference>
<dbReference type="Pfam" id="PF01627">
    <property type="entry name" value="Hpt"/>
    <property type="match status" value="1"/>
</dbReference>
<dbReference type="AlphaFoldDB" id="A0A822MUB2"/>
<feature type="domain" description="HPt" evidence="3">
    <location>
        <begin position="21"/>
        <end position="113"/>
    </location>
</feature>
<dbReference type="EMBL" id="CCJV01000083">
    <property type="protein sequence ID" value="CDT32386.1"/>
    <property type="molecule type" value="Genomic_DNA"/>
</dbReference>
<keyword evidence="2" id="KW-0597">Phosphoprotein</keyword>
<evidence type="ECO:0000313" key="4">
    <source>
        <dbReference type="EMBL" id="CDT32386.1"/>
    </source>
</evidence>
<dbReference type="GO" id="GO:0004672">
    <property type="term" value="F:protein kinase activity"/>
    <property type="evidence" value="ECO:0007669"/>
    <property type="project" value="UniProtKB-ARBA"/>
</dbReference>
<organism evidence="4 7">
    <name type="scientific">Vibrio crassostreae</name>
    <dbReference type="NCBI Taxonomy" id="246167"/>
    <lineage>
        <taxon>Bacteria</taxon>
        <taxon>Pseudomonadati</taxon>
        <taxon>Pseudomonadota</taxon>
        <taxon>Gammaproteobacteria</taxon>
        <taxon>Vibrionales</taxon>
        <taxon>Vibrionaceae</taxon>
        <taxon>Vibrio</taxon>
    </lineage>
</organism>
<reference evidence="4 6" key="1">
    <citation type="submission" date="2014-06" db="EMBL/GenBank/DDBJ databases">
        <authorList>
            <person name="Le Roux F."/>
        </authorList>
    </citation>
    <scope>NUCLEOTIDE SEQUENCE</scope>
    <source>
        <strain evidence="5 6">J5-4</strain>
        <strain evidence="4">J5-5</strain>
    </source>
</reference>
<proteinExistence type="predicted"/>
<evidence type="ECO:0000313" key="7">
    <source>
        <dbReference type="Proteomes" id="UP000049495"/>
    </source>
</evidence>
<dbReference type="InterPro" id="IPR036641">
    <property type="entry name" value="HPT_dom_sf"/>
</dbReference>